<sequence length="790" mass="89386">MKRKFLAAMALAVSISAVPLTAYASATVSDSSSVNTESQVNTESETAEVTQAPEQSAVPTETPGGDITPTPSPSVTPEPSVTPPAQDDENSESQDSQYTEGWNQVTGTDGAQHWIYYDAENGGVQQGLLNLNEKTYLTDENGYLQTGAQQYTDEDGTVHNFYFSEEGEKPGTDSDYGVQVTGFAADGKYYAPDLATDQIVESDGAHYYAGEDGTIVKNGFVTVSDEDGDRICYFDQDGRQVEDAGWITVDGLSYYILDGQVCVDGNYASNQDENAKWLVIEGDWFLIDAHDGHRLSGLQKNGNDLYYLDPEQDDKMFTSTNDTDGWKQVDGTWYFFRSWGGALNNGWSKLGIDYYWFHEDGSMASDEWLEDGGNLYYLRDWGGMLYDQWRQDPETTEWYYFRGWGAALNCGWAKIGIDWYWFDSDCTMRRNDWVEEGGNLYYVRDWGGMLYDAWQLRNGEWYYFRSWGAALNCGWAKIGNDWYWFDTDCTMARDQWLQQGSDWYYLRDWGGRLHDQWYKVDNDWYYFGSDGKMLHDQWLKDGNDWYYLRGWGGMMHDQWYTENGKTYYFRSWGGRLYGGTFVIDGKSYTFDANGCRVDAGWVYVDGYRRYRNADGTLSNDVSAIFNPSSKFITVDRIRGITTIYGYNSETGKYDTPIKSMWCSVGNPITLSAAGTYHIGWQLPSKKMVGEGNSYVCWASYVSQIYGAVYFHGVASGSPDLNSVAKSDFEALGRPMSHGCIRLAACDAKWIYENTSTGTTVQIGDNLGCPMSNPVRYQWTGGAYGPDPTYS</sequence>
<evidence type="ECO:0000256" key="10">
    <source>
        <dbReference type="SAM" id="SignalP"/>
    </source>
</evidence>
<feature type="compositionally biased region" description="Pro residues" evidence="9">
    <location>
        <begin position="70"/>
        <end position="82"/>
    </location>
</feature>
<dbReference type="GO" id="GO:0016740">
    <property type="term" value="F:transferase activity"/>
    <property type="evidence" value="ECO:0007669"/>
    <property type="project" value="UniProtKB-KW"/>
</dbReference>
<dbReference type="PROSITE" id="PS51170">
    <property type="entry name" value="CW"/>
    <property type="match status" value="1"/>
</dbReference>
<evidence type="ECO:0000256" key="3">
    <source>
        <dbReference type="ARBA" id="ARBA00022737"/>
    </source>
</evidence>
<dbReference type="EMBL" id="DXEK01000133">
    <property type="protein sequence ID" value="HIX77494.1"/>
    <property type="molecule type" value="Genomic_DNA"/>
</dbReference>
<keyword evidence="2" id="KW-0808">Transferase</keyword>
<dbReference type="Pfam" id="PF01473">
    <property type="entry name" value="Choline_bind_1"/>
    <property type="match status" value="8"/>
</dbReference>
<keyword evidence="4 8" id="KW-0133">Cell shape</keyword>
<evidence type="ECO:0000256" key="7">
    <source>
        <dbReference type="PROSITE-ProRule" id="PRU00591"/>
    </source>
</evidence>
<comment type="caution">
    <text evidence="12">The sequence shown here is derived from an EMBL/GenBank/DDBJ whole genome shotgun (WGS) entry which is preliminary data.</text>
</comment>
<feature type="compositionally biased region" description="Polar residues" evidence="9">
    <location>
        <begin position="26"/>
        <end position="59"/>
    </location>
</feature>
<evidence type="ECO:0000256" key="6">
    <source>
        <dbReference type="ARBA" id="ARBA00023316"/>
    </source>
</evidence>
<feature type="domain" description="L,D-TPase catalytic" evidence="11">
    <location>
        <begin position="630"/>
        <end position="763"/>
    </location>
</feature>
<proteinExistence type="predicted"/>
<evidence type="ECO:0000256" key="9">
    <source>
        <dbReference type="SAM" id="MobiDB-lite"/>
    </source>
</evidence>
<dbReference type="Proteomes" id="UP000886890">
    <property type="component" value="Unassembled WGS sequence"/>
</dbReference>
<accession>A0A9D1XDY9</accession>
<feature type="active site" description="Proton donor/acceptor" evidence="8">
    <location>
        <position position="711"/>
    </location>
</feature>
<organism evidence="12 13">
    <name type="scientific">Candidatus Fusicatenibacter merdavium</name>
    <dbReference type="NCBI Taxonomy" id="2838600"/>
    <lineage>
        <taxon>Bacteria</taxon>
        <taxon>Bacillati</taxon>
        <taxon>Bacillota</taxon>
        <taxon>Clostridia</taxon>
        <taxon>Lachnospirales</taxon>
        <taxon>Lachnospiraceae</taxon>
        <taxon>Fusicatenibacter</taxon>
    </lineage>
</organism>
<name>A0A9D1XDY9_9FIRM</name>
<feature type="compositionally biased region" description="Polar residues" evidence="9">
    <location>
        <begin position="93"/>
        <end position="105"/>
    </location>
</feature>
<feature type="chain" id="PRO_5038789479" evidence="10">
    <location>
        <begin position="25"/>
        <end position="790"/>
    </location>
</feature>
<comment type="pathway">
    <text evidence="1 8">Cell wall biogenesis; peptidoglycan biosynthesis.</text>
</comment>
<keyword evidence="5 8" id="KW-0573">Peptidoglycan synthesis</keyword>
<feature type="region of interest" description="Disordered" evidence="9">
    <location>
        <begin position="26"/>
        <end position="105"/>
    </location>
</feature>
<evidence type="ECO:0000256" key="2">
    <source>
        <dbReference type="ARBA" id="ARBA00022679"/>
    </source>
</evidence>
<dbReference type="SUPFAM" id="SSF141523">
    <property type="entry name" value="L,D-transpeptidase catalytic domain-like"/>
    <property type="match status" value="1"/>
</dbReference>
<dbReference type="InterPro" id="IPR018337">
    <property type="entry name" value="Cell_wall/Cho-bd_repeat"/>
</dbReference>
<gene>
    <name evidence="12" type="ORF">H9734_07865</name>
</gene>
<dbReference type="Pfam" id="PF03734">
    <property type="entry name" value="YkuD"/>
    <property type="match status" value="1"/>
</dbReference>
<dbReference type="Gene3D" id="2.10.270.10">
    <property type="entry name" value="Cholin Binding"/>
    <property type="match status" value="6"/>
</dbReference>
<keyword evidence="3" id="KW-0677">Repeat</keyword>
<keyword evidence="10" id="KW-0732">Signal</keyword>
<dbReference type="InterPro" id="IPR005490">
    <property type="entry name" value="LD_TPept_cat_dom"/>
</dbReference>
<evidence type="ECO:0000256" key="8">
    <source>
        <dbReference type="PROSITE-ProRule" id="PRU01373"/>
    </source>
</evidence>
<dbReference type="GO" id="GO:0071555">
    <property type="term" value="P:cell wall organization"/>
    <property type="evidence" value="ECO:0007669"/>
    <property type="project" value="UniProtKB-UniRule"/>
</dbReference>
<dbReference type="SUPFAM" id="SSF69360">
    <property type="entry name" value="Cell wall binding repeat"/>
    <property type="match status" value="3"/>
</dbReference>
<dbReference type="AlphaFoldDB" id="A0A9D1XDY9"/>
<dbReference type="GO" id="GO:0009252">
    <property type="term" value="P:peptidoglycan biosynthetic process"/>
    <property type="evidence" value="ECO:0007669"/>
    <property type="project" value="UniProtKB-KW"/>
</dbReference>
<dbReference type="Gene3D" id="2.40.440.10">
    <property type="entry name" value="L,D-transpeptidase catalytic domain-like"/>
    <property type="match status" value="1"/>
</dbReference>
<dbReference type="GO" id="GO:0008360">
    <property type="term" value="P:regulation of cell shape"/>
    <property type="evidence" value="ECO:0007669"/>
    <property type="project" value="UniProtKB-UniRule"/>
</dbReference>
<feature type="signal peptide" evidence="10">
    <location>
        <begin position="1"/>
        <end position="24"/>
    </location>
</feature>
<feature type="repeat" description="Cell wall-binding" evidence="7">
    <location>
        <begin position="514"/>
        <end position="533"/>
    </location>
</feature>
<keyword evidence="6 8" id="KW-0961">Cell wall biogenesis/degradation</keyword>
<feature type="active site" description="Nucleophile" evidence="8">
    <location>
        <position position="739"/>
    </location>
</feature>
<dbReference type="InterPro" id="IPR038063">
    <property type="entry name" value="Transpep_catalytic_dom"/>
</dbReference>
<protein>
    <submittedName>
        <fullName evidence="12">L,D-transpeptidase family protein</fullName>
    </submittedName>
</protein>
<dbReference type="PROSITE" id="PS52029">
    <property type="entry name" value="LD_TPASE"/>
    <property type="match status" value="1"/>
</dbReference>
<reference evidence="12" key="1">
    <citation type="journal article" date="2021" name="PeerJ">
        <title>Extensive microbial diversity within the chicken gut microbiome revealed by metagenomics and culture.</title>
        <authorList>
            <person name="Gilroy R."/>
            <person name="Ravi A."/>
            <person name="Getino M."/>
            <person name="Pursley I."/>
            <person name="Horton D.L."/>
            <person name="Alikhan N.F."/>
            <person name="Baker D."/>
            <person name="Gharbi K."/>
            <person name="Hall N."/>
            <person name="Watson M."/>
            <person name="Adriaenssens E.M."/>
            <person name="Foster-Nyarko E."/>
            <person name="Jarju S."/>
            <person name="Secka A."/>
            <person name="Antonio M."/>
            <person name="Oren A."/>
            <person name="Chaudhuri R.R."/>
            <person name="La Ragione R."/>
            <person name="Hildebrand F."/>
            <person name="Pallen M.J."/>
        </authorList>
    </citation>
    <scope>NUCLEOTIDE SEQUENCE</scope>
    <source>
        <strain evidence="12">CHK183-1962</strain>
    </source>
</reference>
<evidence type="ECO:0000256" key="4">
    <source>
        <dbReference type="ARBA" id="ARBA00022960"/>
    </source>
</evidence>
<evidence type="ECO:0000256" key="5">
    <source>
        <dbReference type="ARBA" id="ARBA00022984"/>
    </source>
</evidence>
<dbReference type="CDD" id="cd16913">
    <property type="entry name" value="YkuD_like"/>
    <property type="match status" value="1"/>
</dbReference>
<evidence type="ECO:0000256" key="1">
    <source>
        <dbReference type="ARBA" id="ARBA00004752"/>
    </source>
</evidence>
<evidence type="ECO:0000313" key="12">
    <source>
        <dbReference type="EMBL" id="HIX77494.1"/>
    </source>
</evidence>
<reference evidence="12" key="2">
    <citation type="submission" date="2021-04" db="EMBL/GenBank/DDBJ databases">
        <authorList>
            <person name="Gilroy R."/>
        </authorList>
    </citation>
    <scope>NUCLEOTIDE SEQUENCE</scope>
    <source>
        <strain evidence="12">CHK183-1962</strain>
    </source>
</reference>
<evidence type="ECO:0000313" key="13">
    <source>
        <dbReference type="Proteomes" id="UP000886890"/>
    </source>
</evidence>
<evidence type="ECO:0000259" key="11">
    <source>
        <dbReference type="PROSITE" id="PS52029"/>
    </source>
</evidence>